<reference evidence="1 2" key="2">
    <citation type="submission" date="2020-03" db="EMBL/GenBank/DDBJ databases">
        <authorList>
            <person name="Ichikawa N."/>
            <person name="Kimura A."/>
            <person name="Kitahashi Y."/>
            <person name="Uohara A."/>
        </authorList>
    </citation>
    <scope>NUCLEOTIDE SEQUENCE [LARGE SCALE GENOMIC DNA]</scope>
    <source>
        <strain evidence="1 2">NBRC 107702</strain>
    </source>
</reference>
<reference evidence="1 2" key="1">
    <citation type="submission" date="2020-03" db="EMBL/GenBank/DDBJ databases">
        <title>Whole genome shotgun sequence of Phytohabitans flavus NBRC 107702.</title>
        <authorList>
            <person name="Komaki H."/>
            <person name="Tamura T."/>
        </authorList>
    </citation>
    <scope>NUCLEOTIDE SEQUENCE [LARGE SCALE GENOMIC DNA]</scope>
    <source>
        <strain evidence="1 2">NBRC 107702</strain>
    </source>
</reference>
<evidence type="ECO:0000313" key="1">
    <source>
        <dbReference type="EMBL" id="BCB82185.1"/>
    </source>
</evidence>
<sequence length="378" mass="40780">MSTHKGTLLDRPAVYPAADRVHRLVAGGSELGVQLARALDVPLRDYLRELVPAPQSHPNAHRLRLARAVETYLHSYGDADVDATCDHLLRVPVIQQADHASLLLDAETFLHNYLFHVACREAGVTVALVNQCTTVSCLVRRTPVLGPTFLRSRGGLFGVYPFSKTVLKNSSFCGLPGPLEMAFEPLEGTRHDVASDPVLGPLIGLKAPDAPTAYRMANNEIWAGLDLDHGVRRVQIDEAVVSECVALHVEDPASPVFALLFDPAVRDAFLRAKRHLVADPSNLAVNNASPTSCGCARAAACTRWCSPARARVHSGPWRRTARRFRYPWSRPPSPPPSARACCTPTGSWPTSCAACCPASSRSAAPASRTMSRCTGGCS</sequence>
<organism evidence="1 2">
    <name type="scientific">Phytohabitans flavus</name>
    <dbReference type="NCBI Taxonomy" id="1076124"/>
    <lineage>
        <taxon>Bacteria</taxon>
        <taxon>Bacillati</taxon>
        <taxon>Actinomycetota</taxon>
        <taxon>Actinomycetes</taxon>
        <taxon>Micromonosporales</taxon>
        <taxon>Micromonosporaceae</taxon>
    </lineage>
</organism>
<evidence type="ECO:0000313" key="2">
    <source>
        <dbReference type="Proteomes" id="UP000502508"/>
    </source>
</evidence>
<dbReference type="KEGG" id="pfla:Pflav_085950"/>
<name>A0A6F8Y7W6_9ACTN</name>
<dbReference type="Proteomes" id="UP000502508">
    <property type="component" value="Chromosome"/>
</dbReference>
<dbReference type="AlphaFoldDB" id="A0A6F8Y7W6"/>
<keyword evidence="2" id="KW-1185">Reference proteome</keyword>
<dbReference type="EMBL" id="AP022870">
    <property type="protein sequence ID" value="BCB82185.1"/>
    <property type="molecule type" value="Genomic_DNA"/>
</dbReference>
<dbReference type="RefSeq" id="WP_197938866.1">
    <property type="nucleotide sequence ID" value="NZ_AP022870.1"/>
</dbReference>
<accession>A0A6F8Y7W6</accession>
<gene>
    <name evidence="1" type="ORF">Pflav_085950</name>
</gene>
<proteinExistence type="predicted"/>
<protein>
    <submittedName>
        <fullName evidence="1">Uncharacterized protein</fullName>
    </submittedName>
</protein>